<dbReference type="Proteomes" id="UP001596012">
    <property type="component" value="Unassembled WGS sequence"/>
</dbReference>
<evidence type="ECO:0000313" key="2">
    <source>
        <dbReference type="EMBL" id="MFC4466875.1"/>
    </source>
</evidence>
<dbReference type="Gene3D" id="1.10.357.10">
    <property type="entry name" value="Tetracycline Repressor, domain 2"/>
    <property type="match status" value="1"/>
</dbReference>
<dbReference type="RefSeq" id="WP_386343713.1">
    <property type="nucleotide sequence ID" value="NZ_JBHSFG010000031.1"/>
</dbReference>
<dbReference type="InterPro" id="IPR041347">
    <property type="entry name" value="MftR_C"/>
</dbReference>
<protein>
    <recommendedName>
        <fullName evidence="1">MftR C-terminal domain-containing protein</fullName>
    </recommendedName>
</protein>
<reference evidence="3" key="1">
    <citation type="journal article" date="2019" name="Int. J. Syst. Evol. Microbiol.">
        <title>The Global Catalogue of Microorganisms (GCM) 10K type strain sequencing project: providing services to taxonomists for standard genome sequencing and annotation.</title>
        <authorList>
            <consortium name="The Broad Institute Genomics Platform"/>
            <consortium name="The Broad Institute Genome Sequencing Center for Infectious Disease"/>
            <person name="Wu L."/>
            <person name="Ma J."/>
        </authorList>
    </citation>
    <scope>NUCLEOTIDE SEQUENCE [LARGE SCALE GENOMIC DNA]</scope>
    <source>
        <strain evidence="3">DT43</strain>
    </source>
</reference>
<evidence type="ECO:0000313" key="3">
    <source>
        <dbReference type="Proteomes" id="UP001596012"/>
    </source>
</evidence>
<dbReference type="Pfam" id="PF17754">
    <property type="entry name" value="TetR_C_14"/>
    <property type="match status" value="1"/>
</dbReference>
<evidence type="ECO:0000259" key="1">
    <source>
        <dbReference type="Pfam" id="PF17754"/>
    </source>
</evidence>
<feature type="domain" description="MftR C-terminal" evidence="1">
    <location>
        <begin position="6"/>
        <end position="81"/>
    </location>
</feature>
<proteinExistence type="predicted"/>
<sequence>MRSTETLLARKHSNHERQERIITEALADRWPDPGRQQALRLVAMAGVGTLPLAIEIWSSLERRGPLADHLDEAFAAVQSELTR</sequence>
<name>A0ABV8YQY3_9ACTN</name>
<gene>
    <name evidence="2" type="ORF">ACFPH6_20475</name>
</gene>
<keyword evidence="3" id="KW-1185">Reference proteome</keyword>
<dbReference type="EMBL" id="JBHSFG010000031">
    <property type="protein sequence ID" value="MFC4466875.1"/>
    <property type="molecule type" value="Genomic_DNA"/>
</dbReference>
<organism evidence="2 3">
    <name type="scientific">Streptomyces xiangluensis</name>
    <dbReference type="NCBI Taxonomy" id="2665720"/>
    <lineage>
        <taxon>Bacteria</taxon>
        <taxon>Bacillati</taxon>
        <taxon>Actinomycetota</taxon>
        <taxon>Actinomycetes</taxon>
        <taxon>Kitasatosporales</taxon>
        <taxon>Streptomycetaceae</taxon>
        <taxon>Streptomyces</taxon>
    </lineage>
</organism>
<comment type="caution">
    <text evidence="2">The sequence shown here is derived from an EMBL/GenBank/DDBJ whole genome shotgun (WGS) entry which is preliminary data.</text>
</comment>
<accession>A0ABV8YQY3</accession>